<name>A0A9P8QI23_9HYPO</name>
<dbReference type="AlphaFoldDB" id="A0A9P8QI23"/>
<dbReference type="EMBL" id="JAIWOZ010000004">
    <property type="protein sequence ID" value="KAH6606740.1"/>
    <property type="molecule type" value="Genomic_DNA"/>
</dbReference>
<feature type="compositionally biased region" description="Basic and acidic residues" evidence="1">
    <location>
        <begin position="26"/>
        <end position="36"/>
    </location>
</feature>
<gene>
    <name evidence="2" type="ORF">Trco_005893</name>
</gene>
<comment type="caution">
    <text evidence="2">The sequence shown here is derived from an EMBL/GenBank/DDBJ whole genome shotgun (WGS) entry which is preliminary data.</text>
</comment>
<sequence>MAHPNAMTGQSSSRWSRLALLECEVRKERQRAEPGTERALGSTTKLEAKASRQQTAQTGSIGGGEEHARASPHRSAFSDWASDRGGSRMVSSRLESKSKSKSNRKAGFGGSAAFLGRAGDATAKRQNFSRPRHGAGQSQTGMTAAEERKSQQGPRGQQGEIQAGARLARPGVGASGAAAAAELWDGFWDGTD</sequence>
<organism evidence="2 3">
    <name type="scientific">Trichoderma cornu-damae</name>
    <dbReference type="NCBI Taxonomy" id="654480"/>
    <lineage>
        <taxon>Eukaryota</taxon>
        <taxon>Fungi</taxon>
        <taxon>Dikarya</taxon>
        <taxon>Ascomycota</taxon>
        <taxon>Pezizomycotina</taxon>
        <taxon>Sordariomycetes</taxon>
        <taxon>Hypocreomycetidae</taxon>
        <taxon>Hypocreales</taxon>
        <taxon>Hypocreaceae</taxon>
        <taxon>Trichoderma</taxon>
    </lineage>
</organism>
<feature type="region of interest" description="Disordered" evidence="1">
    <location>
        <begin position="26"/>
        <end position="178"/>
    </location>
</feature>
<keyword evidence="3" id="KW-1185">Reference proteome</keyword>
<evidence type="ECO:0000313" key="3">
    <source>
        <dbReference type="Proteomes" id="UP000827724"/>
    </source>
</evidence>
<reference evidence="2" key="1">
    <citation type="submission" date="2021-08" db="EMBL/GenBank/DDBJ databases">
        <title>Chromosome-Level Trichoderma cornu-damae using Hi-C Data.</title>
        <authorList>
            <person name="Kim C.S."/>
        </authorList>
    </citation>
    <scope>NUCLEOTIDE SEQUENCE</scope>
    <source>
        <strain evidence="2">KA19-0412C</strain>
    </source>
</reference>
<accession>A0A9P8QI23</accession>
<proteinExistence type="predicted"/>
<protein>
    <submittedName>
        <fullName evidence="2">Uncharacterized protein</fullName>
    </submittedName>
</protein>
<feature type="compositionally biased region" description="Low complexity" evidence="1">
    <location>
        <begin position="168"/>
        <end position="178"/>
    </location>
</feature>
<dbReference type="Proteomes" id="UP000827724">
    <property type="component" value="Unassembled WGS sequence"/>
</dbReference>
<feature type="compositionally biased region" description="Polar residues" evidence="1">
    <location>
        <begin position="41"/>
        <end position="59"/>
    </location>
</feature>
<evidence type="ECO:0000313" key="2">
    <source>
        <dbReference type="EMBL" id="KAH6606740.1"/>
    </source>
</evidence>
<evidence type="ECO:0000256" key="1">
    <source>
        <dbReference type="SAM" id="MobiDB-lite"/>
    </source>
</evidence>